<keyword evidence="8" id="KW-1185">Reference proteome</keyword>
<organism evidence="7 8">
    <name type="scientific">Dethiosulfatarculus sandiegensis</name>
    <dbReference type="NCBI Taxonomy" id="1429043"/>
    <lineage>
        <taxon>Bacteria</taxon>
        <taxon>Pseudomonadati</taxon>
        <taxon>Thermodesulfobacteriota</taxon>
        <taxon>Desulfarculia</taxon>
        <taxon>Desulfarculales</taxon>
        <taxon>Desulfarculaceae</taxon>
        <taxon>Dethiosulfatarculus</taxon>
    </lineage>
</organism>
<dbReference type="Pfam" id="PF13458">
    <property type="entry name" value="Peripla_BP_6"/>
    <property type="match status" value="1"/>
</dbReference>
<dbReference type="InterPro" id="IPR028082">
    <property type="entry name" value="Peripla_BP_I"/>
</dbReference>
<dbReference type="PRINTS" id="PR00337">
    <property type="entry name" value="LEUILEVALBP"/>
</dbReference>
<keyword evidence="4" id="KW-0029">Amino-acid transport</keyword>
<gene>
    <name evidence="7" type="ORF">X474_08920</name>
</gene>
<sequence>MNGRKIVTFLGVVLFGLALAIGQAGPAQAADTIKIGVGAPLTGDAAAYGDNIKEGVGLKVAEINAAGGINGKKVELVFGDDLCAPKEAGTVGTKFANDKEIVAVIGHVCSSATLAAMPIYIRKGLPCISATSTNATIGKVSKGWFFRNCYTDDYQSEFLANYAQKMLGLKKIGIFYEQNDYAIGLKDAFLKAAKGLGLKVVGAEAYTKTMTDFGPQITKIKAAKPDGVFISGYYQQGALIARQAEKAGLKAVIFGGDGLDNADYIKLAGPSANGSYLSVPFLAEASGPAGQKFVAEFKKSAKRDPDWMSANAYDCMAILAEVIAKVGPDRKKIRDGLAAYNSPEKAFKGITGKTYFNEFGDCRKPAFVKTVKDGKFAPAKQMQ</sequence>
<dbReference type="STRING" id="1429043.X474_08920"/>
<dbReference type="FunCoup" id="A0A0D2J7F8">
    <property type="interactions" value="318"/>
</dbReference>
<evidence type="ECO:0000256" key="5">
    <source>
        <dbReference type="SAM" id="SignalP"/>
    </source>
</evidence>
<dbReference type="GO" id="GO:0006865">
    <property type="term" value="P:amino acid transport"/>
    <property type="evidence" value="ECO:0007669"/>
    <property type="project" value="UniProtKB-KW"/>
</dbReference>
<keyword evidence="2" id="KW-0813">Transport</keyword>
<dbReference type="CDD" id="cd06349">
    <property type="entry name" value="PBP1_ABC_HAAT-like"/>
    <property type="match status" value="1"/>
</dbReference>
<dbReference type="Gene3D" id="3.40.50.2300">
    <property type="match status" value="2"/>
</dbReference>
<proteinExistence type="inferred from homology"/>
<reference evidence="7 8" key="1">
    <citation type="submission" date="2013-11" db="EMBL/GenBank/DDBJ databases">
        <title>Metagenomic analysis of a methanogenic consortium involved in long chain n-alkane degradation.</title>
        <authorList>
            <person name="Davidova I.A."/>
            <person name="Callaghan A.V."/>
            <person name="Wawrik B."/>
            <person name="Pruitt S."/>
            <person name="Marks C."/>
            <person name="Duncan K.E."/>
            <person name="Suflita J.M."/>
        </authorList>
    </citation>
    <scope>NUCLEOTIDE SEQUENCE [LARGE SCALE GENOMIC DNA]</scope>
    <source>
        <strain evidence="7 8">SPR</strain>
    </source>
</reference>
<evidence type="ECO:0000256" key="3">
    <source>
        <dbReference type="ARBA" id="ARBA00022729"/>
    </source>
</evidence>
<dbReference type="InterPro" id="IPR000709">
    <property type="entry name" value="Leu_Ile_Val-bd"/>
</dbReference>
<evidence type="ECO:0000256" key="1">
    <source>
        <dbReference type="ARBA" id="ARBA00010062"/>
    </source>
</evidence>
<feature type="chain" id="PRO_5002244668" evidence="5">
    <location>
        <begin position="30"/>
        <end position="383"/>
    </location>
</feature>
<dbReference type="PANTHER" id="PTHR30483">
    <property type="entry name" value="LEUCINE-SPECIFIC-BINDING PROTEIN"/>
    <property type="match status" value="1"/>
</dbReference>
<feature type="domain" description="Leucine-binding protein" evidence="6">
    <location>
        <begin position="32"/>
        <end position="374"/>
    </location>
</feature>
<evidence type="ECO:0000256" key="2">
    <source>
        <dbReference type="ARBA" id="ARBA00022448"/>
    </source>
</evidence>
<dbReference type="AlphaFoldDB" id="A0A0D2J7F8"/>
<protein>
    <submittedName>
        <fullName evidence="7">ABC transporter substrate-binding protein</fullName>
    </submittedName>
</protein>
<dbReference type="InterPro" id="IPR051010">
    <property type="entry name" value="BCAA_transport"/>
</dbReference>
<dbReference type="OrthoDB" id="9772589at2"/>
<keyword evidence="3 5" id="KW-0732">Signal</keyword>
<comment type="caution">
    <text evidence="7">The sequence shown here is derived from an EMBL/GenBank/DDBJ whole genome shotgun (WGS) entry which is preliminary data.</text>
</comment>
<dbReference type="RefSeq" id="WP_044348007.1">
    <property type="nucleotide sequence ID" value="NZ_AZAC01000011.1"/>
</dbReference>
<accession>A0A0D2J7F8</accession>
<evidence type="ECO:0000313" key="8">
    <source>
        <dbReference type="Proteomes" id="UP000032233"/>
    </source>
</evidence>
<dbReference type="SUPFAM" id="SSF53822">
    <property type="entry name" value="Periplasmic binding protein-like I"/>
    <property type="match status" value="1"/>
</dbReference>
<dbReference type="Proteomes" id="UP000032233">
    <property type="component" value="Unassembled WGS sequence"/>
</dbReference>
<name>A0A0D2J7F8_9BACT</name>
<dbReference type="PANTHER" id="PTHR30483:SF6">
    <property type="entry name" value="PERIPLASMIC BINDING PROTEIN OF ABC TRANSPORTER FOR NATURAL AMINO ACIDS"/>
    <property type="match status" value="1"/>
</dbReference>
<comment type="similarity">
    <text evidence="1">Belongs to the leucine-binding protein family.</text>
</comment>
<dbReference type="InParanoid" id="A0A0D2J7F8"/>
<dbReference type="EMBL" id="AZAC01000011">
    <property type="protein sequence ID" value="KIX14144.1"/>
    <property type="molecule type" value="Genomic_DNA"/>
</dbReference>
<evidence type="ECO:0000313" key="7">
    <source>
        <dbReference type="EMBL" id="KIX14144.1"/>
    </source>
</evidence>
<evidence type="ECO:0000259" key="6">
    <source>
        <dbReference type="Pfam" id="PF13458"/>
    </source>
</evidence>
<dbReference type="InterPro" id="IPR028081">
    <property type="entry name" value="Leu-bd"/>
</dbReference>
<evidence type="ECO:0000256" key="4">
    <source>
        <dbReference type="ARBA" id="ARBA00022970"/>
    </source>
</evidence>
<feature type="signal peptide" evidence="5">
    <location>
        <begin position="1"/>
        <end position="29"/>
    </location>
</feature>